<feature type="signal peptide" evidence="13">
    <location>
        <begin position="1"/>
        <end position="21"/>
    </location>
</feature>
<organism evidence="14 15">
    <name type="scientific">Chironomus riparius</name>
    <dbReference type="NCBI Taxonomy" id="315576"/>
    <lineage>
        <taxon>Eukaryota</taxon>
        <taxon>Metazoa</taxon>
        <taxon>Ecdysozoa</taxon>
        <taxon>Arthropoda</taxon>
        <taxon>Hexapoda</taxon>
        <taxon>Insecta</taxon>
        <taxon>Pterygota</taxon>
        <taxon>Neoptera</taxon>
        <taxon>Endopterygota</taxon>
        <taxon>Diptera</taxon>
        <taxon>Nematocera</taxon>
        <taxon>Chironomoidea</taxon>
        <taxon>Chironomidae</taxon>
        <taxon>Chironominae</taxon>
        <taxon>Chironomus</taxon>
    </lineage>
</organism>
<feature type="transmembrane region" description="Helical" evidence="12">
    <location>
        <begin position="222"/>
        <end position="240"/>
    </location>
</feature>
<reference evidence="14" key="1">
    <citation type="submission" date="2022-01" db="EMBL/GenBank/DDBJ databases">
        <authorList>
            <person name="King R."/>
        </authorList>
    </citation>
    <scope>NUCLEOTIDE SEQUENCE</scope>
</reference>
<dbReference type="InterPro" id="IPR001734">
    <property type="entry name" value="Na/solute_symporter"/>
</dbReference>
<keyword evidence="3" id="KW-0813">Transport</keyword>
<feature type="transmembrane region" description="Helical" evidence="12">
    <location>
        <begin position="143"/>
        <end position="165"/>
    </location>
</feature>
<feature type="transmembrane region" description="Helical" evidence="12">
    <location>
        <begin position="475"/>
        <end position="493"/>
    </location>
</feature>
<comment type="similarity">
    <text evidence="2 11">Belongs to the sodium:solute symporter (SSF) (TC 2.A.21) family.</text>
</comment>
<dbReference type="PANTHER" id="PTHR42985:SF39">
    <property type="entry name" value="GH10366P"/>
    <property type="match status" value="1"/>
</dbReference>
<keyword evidence="15" id="KW-1185">Reference proteome</keyword>
<evidence type="ECO:0000256" key="9">
    <source>
        <dbReference type="ARBA" id="ARBA00023136"/>
    </source>
</evidence>
<dbReference type="NCBIfam" id="TIGR00813">
    <property type="entry name" value="sss"/>
    <property type="match status" value="1"/>
</dbReference>
<dbReference type="CDD" id="cd11492">
    <property type="entry name" value="SLC5sbd_NIS-SMVT"/>
    <property type="match status" value="1"/>
</dbReference>
<evidence type="ECO:0000256" key="2">
    <source>
        <dbReference type="ARBA" id="ARBA00006434"/>
    </source>
</evidence>
<feature type="transmembrane region" description="Helical" evidence="12">
    <location>
        <begin position="444"/>
        <end position="463"/>
    </location>
</feature>
<feature type="transmembrane region" description="Helical" evidence="12">
    <location>
        <begin position="104"/>
        <end position="131"/>
    </location>
</feature>
<dbReference type="AlphaFoldDB" id="A0A9N9WRG1"/>
<evidence type="ECO:0000256" key="10">
    <source>
        <dbReference type="ARBA" id="ARBA00023201"/>
    </source>
</evidence>
<keyword evidence="9 12" id="KW-0472">Membrane</keyword>
<evidence type="ECO:0000256" key="4">
    <source>
        <dbReference type="ARBA" id="ARBA00022475"/>
    </source>
</evidence>
<feature type="transmembrane region" description="Helical" evidence="12">
    <location>
        <begin position="252"/>
        <end position="279"/>
    </location>
</feature>
<feature type="transmembrane region" description="Helical" evidence="12">
    <location>
        <begin position="299"/>
        <end position="318"/>
    </location>
</feature>
<dbReference type="Proteomes" id="UP001153620">
    <property type="component" value="Chromosome 2"/>
</dbReference>
<keyword evidence="8" id="KW-0406">Ion transport</keyword>
<keyword evidence="13" id="KW-0732">Signal</keyword>
<evidence type="ECO:0000256" key="12">
    <source>
        <dbReference type="SAM" id="Phobius"/>
    </source>
</evidence>
<evidence type="ECO:0000313" key="15">
    <source>
        <dbReference type="Proteomes" id="UP001153620"/>
    </source>
</evidence>
<dbReference type="GO" id="GO:0006814">
    <property type="term" value="P:sodium ion transport"/>
    <property type="evidence" value="ECO:0007669"/>
    <property type="project" value="UniProtKB-KW"/>
</dbReference>
<sequence length="720" mass="79310">MKMIMIIAFLSTICFISCVDAETTMKAPLDIHLIDGSFDPLGIEYFIKYEENDEDKMQCEDHKATQFTPYDYSIVAAMLVISLGIGVFYGYFDKPAESSSSSDFMLGSGMSIFPVTLSLTTSFITAIELLGNPAEMYFNGSQYALIVFAMILVIPVALKVFYPIYDTMKLTSCYEYLGVRFGKELRVFGAILYILQMCFYTSVSVLAPAITISKTTGLDTRLAIVLIYIVCIFYSSQGGLKAVVIADTFQTCVLLVSLLLVLVLGTYMQEGGIAAIFKINYEHGRMDFLDFDTNPTKRHTVFSVVIGGFFYWSSLLCVNQATVQKAMSLRSLTKAKIALALSVFGLASLFFINFYTGWIMFAHYENCDPLKAGMISGIDQLMPFYIMDTFGHFTAFSGIFVAGVFAASLGTVAACLSSLSAVTLEDLCVSGLNVKISPQDATRYAKWMNFGYGILSFALIFVVEGRGILQATLTLNGLIGGIALGLFSLGIFFKQANLKGALYGGLLSTLLVVTLGIFALAYGEETEFFETSVDQCSCIVNSTLSAVPTIIESINDDAWYTSIYKVSYMWYSMIGTLLTVTLGLAASFITQYFSDMKIQEIADQIPKNKSGIFRKTSTATHPERKISTIAHNMVMDASSRIESSIRRAISNPHLPHLAHMKSEDKLNIVNEVSIQSTSEQSQYAGNINSIFQMFDDGKPFQLGIDNVAVDLSYDVSDFKK</sequence>
<evidence type="ECO:0000256" key="5">
    <source>
        <dbReference type="ARBA" id="ARBA00022692"/>
    </source>
</evidence>
<feature type="transmembrane region" description="Helical" evidence="12">
    <location>
        <begin position="185"/>
        <end position="210"/>
    </location>
</feature>
<keyword evidence="5 12" id="KW-0812">Transmembrane</keyword>
<feature type="transmembrane region" description="Helical" evidence="12">
    <location>
        <begin position="568"/>
        <end position="589"/>
    </location>
</feature>
<dbReference type="PROSITE" id="PS50283">
    <property type="entry name" value="NA_SOLUT_SYMP_3"/>
    <property type="match status" value="1"/>
</dbReference>
<feature type="transmembrane region" description="Helical" evidence="12">
    <location>
        <begin position="395"/>
        <end position="424"/>
    </location>
</feature>
<evidence type="ECO:0000256" key="13">
    <source>
        <dbReference type="SAM" id="SignalP"/>
    </source>
</evidence>
<feature type="transmembrane region" description="Helical" evidence="12">
    <location>
        <begin position="72"/>
        <end position="92"/>
    </location>
</feature>
<evidence type="ECO:0000256" key="6">
    <source>
        <dbReference type="ARBA" id="ARBA00022989"/>
    </source>
</evidence>
<feature type="transmembrane region" description="Helical" evidence="12">
    <location>
        <begin position="500"/>
        <end position="522"/>
    </location>
</feature>
<protein>
    <recommendedName>
        <fullName evidence="16">Sodium-coupled monocarboxylate transporter 1</fullName>
    </recommendedName>
</protein>
<evidence type="ECO:0000256" key="11">
    <source>
        <dbReference type="RuleBase" id="RU362091"/>
    </source>
</evidence>
<reference evidence="14" key="2">
    <citation type="submission" date="2022-10" db="EMBL/GenBank/DDBJ databases">
        <authorList>
            <consortium name="ENA_rothamsted_submissions"/>
            <consortium name="culmorum"/>
            <person name="King R."/>
        </authorList>
    </citation>
    <scope>NUCLEOTIDE SEQUENCE</scope>
</reference>
<accession>A0A9N9WRG1</accession>
<dbReference type="PANTHER" id="PTHR42985">
    <property type="entry name" value="SODIUM-COUPLED MONOCARBOXYLATE TRANSPORTER"/>
    <property type="match status" value="1"/>
</dbReference>
<dbReference type="GO" id="GO:0005886">
    <property type="term" value="C:plasma membrane"/>
    <property type="evidence" value="ECO:0007669"/>
    <property type="project" value="UniProtKB-SubCell"/>
</dbReference>
<dbReference type="EMBL" id="OU895878">
    <property type="protein sequence ID" value="CAG9803294.1"/>
    <property type="molecule type" value="Genomic_DNA"/>
</dbReference>
<proteinExistence type="inferred from homology"/>
<gene>
    <name evidence="14" type="ORF">CHIRRI_LOCUS6195</name>
</gene>
<dbReference type="InterPro" id="IPR038377">
    <property type="entry name" value="Na/Glc_symporter_sf"/>
</dbReference>
<evidence type="ECO:0000256" key="8">
    <source>
        <dbReference type="ARBA" id="ARBA00023065"/>
    </source>
</evidence>
<name>A0A9N9WRG1_9DIPT</name>
<evidence type="ECO:0000256" key="3">
    <source>
        <dbReference type="ARBA" id="ARBA00022448"/>
    </source>
</evidence>
<dbReference type="GO" id="GO:0015293">
    <property type="term" value="F:symporter activity"/>
    <property type="evidence" value="ECO:0007669"/>
    <property type="project" value="TreeGrafter"/>
</dbReference>
<dbReference type="Pfam" id="PF00474">
    <property type="entry name" value="SSF"/>
    <property type="match status" value="1"/>
</dbReference>
<comment type="subcellular location">
    <subcellularLocation>
        <location evidence="1">Cell membrane</location>
        <topology evidence="1">Multi-pass membrane protein</topology>
    </subcellularLocation>
</comment>
<dbReference type="OrthoDB" id="6132759at2759"/>
<dbReference type="Gene3D" id="1.20.1730.10">
    <property type="entry name" value="Sodium/glucose cotransporter"/>
    <property type="match status" value="1"/>
</dbReference>
<evidence type="ECO:0008006" key="16">
    <source>
        <dbReference type="Google" id="ProtNLM"/>
    </source>
</evidence>
<keyword evidence="10" id="KW-0739">Sodium transport</keyword>
<evidence type="ECO:0000256" key="7">
    <source>
        <dbReference type="ARBA" id="ARBA00023053"/>
    </source>
</evidence>
<keyword evidence="7" id="KW-0915">Sodium</keyword>
<evidence type="ECO:0000313" key="14">
    <source>
        <dbReference type="EMBL" id="CAG9803294.1"/>
    </source>
</evidence>
<feature type="chain" id="PRO_5040203349" description="Sodium-coupled monocarboxylate transporter 1" evidence="13">
    <location>
        <begin position="22"/>
        <end position="720"/>
    </location>
</feature>
<dbReference type="InterPro" id="IPR051163">
    <property type="entry name" value="Sodium:Solute_Symporter_SSF"/>
</dbReference>
<keyword evidence="6 12" id="KW-1133">Transmembrane helix</keyword>
<evidence type="ECO:0000256" key="1">
    <source>
        <dbReference type="ARBA" id="ARBA00004651"/>
    </source>
</evidence>
<keyword evidence="4" id="KW-1003">Cell membrane</keyword>
<feature type="transmembrane region" description="Helical" evidence="12">
    <location>
        <begin position="339"/>
        <end position="361"/>
    </location>
</feature>